<accession>A0A397ZS15</accession>
<dbReference type="InterPro" id="IPR006566">
    <property type="entry name" value="FBD"/>
</dbReference>
<dbReference type="EMBL" id="CM010631">
    <property type="protein sequence ID" value="RID66180.1"/>
    <property type="molecule type" value="Genomic_DNA"/>
</dbReference>
<dbReference type="PANTHER" id="PTHR31293">
    <property type="entry name" value="RNI-LIKE SUPERFAMILY PROTEIN"/>
    <property type="match status" value="1"/>
</dbReference>
<dbReference type="Gene3D" id="1.20.1280.50">
    <property type="match status" value="1"/>
</dbReference>
<dbReference type="Proteomes" id="UP000264353">
    <property type="component" value="Chromosome A4"/>
</dbReference>
<name>A0A397ZS15_BRACM</name>
<dbReference type="Pfam" id="PF00646">
    <property type="entry name" value="F-box"/>
    <property type="match status" value="1"/>
</dbReference>
<evidence type="ECO:0000259" key="1">
    <source>
        <dbReference type="PROSITE" id="PS50181"/>
    </source>
</evidence>
<organism evidence="2 3">
    <name type="scientific">Brassica campestris</name>
    <name type="common">Field mustard</name>
    <dbReference type="NCBI Taxonomy" id="3711"/>
    <lineage>
        <taxon>Eukaryota</taxon>
        <taxon>Viridiplantae</taxon>
        <taxon>Streptophyta</taxon>
        <taxon>Embryophyta</taxon>
        <taxon>Tracheophyta</taxon>
        <taxon>Spermatophyta</taxon>
        <taxon>Magnoliopsida</taxon>
        <taxon>eudicotyledons</taxon>
        <taxon>Gunneridae</taxon>
        <taxon>Pentapetalae</taxon>
        <taxon>rosids</taxon>
        <taxon>malvids</taxon>
        <taxon>Brassicales</taxon>
        <taxon>Brassicaceae</taxon>
        <taxon>Brassiceae</taxon>
        <taxon>Brassica</taxon>
    </lineage>
</organism>
<dbReference type="SMART" id="SM00579">
    <property type="entry name" value="FBD"/>
    <property type="match status" value="1"/>
</dbReference>
<proteinExistence type="predicted"/>
<evidence type="ECO:0000313" key="3">
    <source>
        <dbReference type="Proteomes" id="UP000264353"/>
    </source>
</evidence>
<sequence length="358" mass="41162">MDRISNLPDELLCHVLSFLPTKNAALTSVLSKRWLNLWKLVPNLDIDDSVFLHPQDGKGERKEIRQSFIDFVDRVLAMQGDSPINNFALKCISGRVHVDIMNRWICNVLERGVSDLSLYTDFAKDLDYYLYPLPQEMFMKRVREPNNDLLEGDDEVLQFGNVVKLMNGIRNVQRLTLTSDTLEVSFLFFLLCIVLVKQSFLSVVIQCQCSTTSSSCDEGRGWQAMPALLSNCPHLETIIIKGLLHYVTDECGDACTCISREDRGRSLRSCPVKRLEIQGFRGTMKEMNVIKHFLEYFPCLNRVDVFIEENDPTQLRNYQVAELIIDMFELYNKLWPSCNVKLLVSDFLDAKWTAQGHT</sequence>
<gene>
    <name evidence="2" type="ORF">BRARA_D01340</name>
</gene>
<feature type="domain" description="F-box" evidence="1">
    <location>
        <begin position="1"/>
        <end position="54"/>
    </location>
</feature>
<dbReference type="InterPro" id="IPR036047">
    <property type="entry name" value="F-box-like_dom_sf"/>
</dbReference>
<dbReference type="PANTHER" id="PTHR31293:SF16">
    <property type="entry name" value="RNI-LIKE SUPERFAMILY PROTEIN"/>
    <property type="match status" value="1"/>
</dbReference>
<evidence type="ECO:0000313" key="2">
    <source>
        <dbReference type="EMBL" id="RID66180.1"/>
    </source>
</evidence>
<dbReference type="PROSITE" id="PS50181">
    <property type="entry name" value="FBOX"/>
    <property type="match status" value="1"/>
</dbReference>
<dbReference type="InterPro" id="IPR001810">
    <property type="entry name" value="F-box_dom"/>
</dbReference>
<dbReference type="InterPro" id="IPR053781">
    <property type="entry name" value="F-box_AtFBL13-like"/>
</dbReference>
<dbReference type="AlphaFoldDB" id="A0A397ZS15"/>
<reference evidence="2 3" key="1">
    <citation type="submission" date="2018-06" db="EMBL/GenBank/DDBJ databases">
        <title>WGS assembly of Brassica rapa FPsc.</title>
        <authorList>
            <person name="Bowman J."/>
            <person name="Kohchi T."/>
            <person name="Yamato K."/>
            <person name="Jenkins J."/>
            <person name="Shu S."/>
            <person name="Ishizaki K."/>
            <person name="Yamaoka S."/>
            <person name="Nishihama R."/>
            <person name="Nakamura Y."/>
            <person name="Berger F."/>
            <person name="Adam C."/>
            <person name="Aki S."/>
            <person name="Althoff F."/>
            <person name="Araki T."/>
            <person name="Arteaga-Vazquez M."/>
            <person name="Balasubrmanian S."/>
            <person name="Bauer D."/>
            <person name="Boehm C."/>
            <person name="Briginshaw L."/>
            <person name="Caballero-Perez J."/>
            <person name="Catarino B."/>
            <person name="Chen F."/>
            <person name="Chiyoda S."/>
            <person name="Chovatia M."/>
            <person name="Davies K."/>
            <person name="Delmans M."/>
            <person name="Demura T."/>
            <person name="Dierschke T."/>
            <person name="Dolan L."/>
            <person name="Dorantes-Acosta A."/>
            <person name="Eklund D."/>
            <person name="Florent S."/>
            <person name="Flores-Sandoval E."/>
            <person name="Fujiyama A."/>
            <person name="Fukuzawa H."/>
            <person name="Galik B."/>
            <person name="Grimanelli D."/>
            <person name="Grimwood J."/>
            <person name="Grossniklaus U."/>
            <person name="Hamada T."/>
            <person name="Haseloff J."/>
            <person name="Hetherington A."/>
            <person name="Higo A."/>
            <person name="Hirakawa Y."/>
            <person name="Hundley H."/>
            <person name="Ikeda Y."/>
            <person name="Inoue K."/>
            <person name="Inoue S."/>
            <person name="Ishida S."/>
            <person name="Jia Q."/>
            <person name="Kakita M."/>
            <person name="Kanazawa T."/>
            <person name="Kawai Y."/>
            <person name="Kawashima T."/>
            <person name="Kennedy M."/>
            <person name="Kinose K."/>
            <person name="Kinoshita T."/>
            <person name="Kohara Y."/>
            <person name="Koide E."/>
            <person name="Komatsu K."/>
            <person name="Kopischke S."/>
            <person name="Kubo M."/>
            <person name="Kyozuka J."/>
            <person name="Lagercrantz U."/>
            <person name="Lin S."/>
            <person name="Lindquist E."/>
            <person name="Lipzen A."/>
            <person name="Lu C."/>
            <person name="Luna E."/>
            <person name="Martienssen R."/>
            <person name="Minamino N."/>
            <person name="Mizutani M."/>
            <person name="Mizutani M."/>
            <person name="Mochizuki N."/>
            <person name="Monte I."/>
            <person name="Mosher R."/>
            <person name="Nagasaki H."/>
            <person name="Nakagami H."/>
            <person name="Naramoto S."/>
            <person name="Nishitani K."/>
            <person name="Ohtani M."/>
            <person name="Okamoto T."/>
            <person name="Okumura M."/>
            <person name="Phillips J."/>
            <person name="Pollak B."/>
            <person name="Reinders A."/>
            <person name="Roevekamp M."/>
            <person name="Sano R."/>
            <person name="Sawa S."/>
            <person name="Schmid M."/>
            <person name="Shirakawa M."/>
            <person name="Solano R."/>
            <person name="Spunde A."/>
            <person name="Suetsugu N."/>
            <person name="Sugano S."/>
            <person name="Sugiyama A."/>
            <person name="Sun R."/>
            <person name="Suzuki Y."/>
            <person name="Takenaka M."/>
            <person name="Takezawa D."/>
            <person name="Tomogane H."/>
            <person name="Tsuzuki M."/>
            <person name="Ueda T."/>
            <person name="Umeda M."/>
            <person name="Ward J."/>
            <person name="Watanabe Y."/>
            <person name="Yazaki K."/>
            <person name="Yokoyama R."/>
            <person name="Yoshitake Y."/>
            <person name="Yotsui I."/>
            <person name="Zachgo S."/>
            <person name="Schmutz J."/>
        </authorList>
    </citation>
    <scope>NUCLEOTIDE SEQUENCE [LARGE SCALE GENOMIC DNA]</scope>
    <source>
        <strain evidence="3">cv. B-3</strain>
    </source>
</reference>
<dbReference type="CDD" id="cd22160">
    <property type="entry name" value="F-box_AtFBL13-like"/>
    <property type="match status" value="1"/>
</dbReference>
<protein>
    <recommendedName>
        <fullName evidence="1">F-box domain-containing protein</fullName>
    </recommendedName>
</protein>
<dbReference type="InterPro" id="IPR055294">
    <property type="entry name" value="FBL60-like"/>
</dbReference>
<dbReference type="SUPFAM" id="SSF81383">
    <property type="entry name" value="F-box domain"/>
    <property type="match status" value="1"/>
</dbReference>